<dbReference type="InterPro" id="IPR020084">
    <property type="entry name" value="NUDIX_hydrolase_CS"/>
</dbReference>
<dbReference type="InterPro" id="IPR015797">
    <property type="entry name" value="NUDIX_hydrolase-like_dom_sf"/>
</dbReference>
<comment type="caution">
    <text evidence="6">The sequence shown here is derived from an EMBL/GenBank/DDBJ whole genome shotgun (WGS) entry which is preliminary data.</text>
</comment>
<dbReference type="Pfam" id="PF00293">
    <property type="entry name" value="NUDIX"/>
    <property type="match status" value="1"/>
</dbReference>
<dbReference type="PRINTS" id="PR00502">
    <property type="entry name" value="NUDIXFAMILY"/>
</dbReference>
<dbReference type="PROSITE" id="PS51462">
    <property type="entry name" value="NUDIX"/>
    <property type="match status" value="1"/>
</dbReference>
<sequence length="136" mass="14266">MVAVVDARGWVLMQERDEHPVIDPGCWGLPGGAIEAGESPEEAAHRELAEETGLAAPGLAGLGAFEVEHPVVGRHTCHLFTAALDVTDDDVVCGEGRRMVFVDPGRAPALPLTVSTRQVWPVLTASPLPAASGEAR</sequence>
<dbReference type="PROSITE" id="PS00893">
    <property type="entry name" value="NUDIX_BOX"/>
    <property type="match status" value="1"/>
</dbReference>
<evidence type="ECO:0000256" key="3">
    <source>
        <dbReference type="ARBA" id="ARBA00022801"/>
    </source>
</evidence>
<dbReference type="PANTHER" id="PTHR43046:SF2">
    <property type="entry name" value="8-OXO-DGTP DIPHOSPHATASE-RELATED"/>
    <property type="match status" value="1"/>
</dbReference>
<comment type="similarity">
    <text evidence="2 4">Belongs to the Nudix hydrolase family.</text>
</comment>
<gene>
    <name evidence="6" type="ORF">GCM10009737_09950</name>
</gene>
<evidence type="ECO:0000313" key="7">
    <source>
        <dbReference type="Proteomes" id="UP001501612"/>
    </source>
</evidence>
<feature type="domain" description="Nudix hydrolase" evidence="5">
    <location>
        <begin position="1"/>
        <end position="125"/>
    </location>
</feature>
<dbReference type="InterPro" id="IPR020476">
    <property type="entry name" value="Nudix_hydrolase"/>
</dbReference>
<evidence type="ECO:0000256" key="4">
    <source>
        <dbReference type="RuleBase" id="RU003476"/>
    </source>
</evidence>
<evidence type="ECO:0000256" key="2">
    <source>
        <dbReference type="ARBA" id="ARBA00005582"/>
    </source>
</evidence>
<reference evidence="6 7" key="1">
    <citation type="journal article" date="2019" name="Int. J. Syst. Evol. Microbiol.">
        <title>The Global Catalogue of Microorganisms (GCM) 10K type strain sequencing project: providing services to taxonomists for standard genome sequencing and annotation.</title>
        <authorList>
            <consortium name="The Broad Institute Genomics Platform"/>
            <consortium name="The Broad Institute Genome Sequencing Center for Infectious Disease"/>
            <person name="Wu L."/>
            <person name="Ma J."/>
        </authorList>
    </citation>
    <scope>NUCLEOTIDE SEQUENCE [LARGE SCALE GENOMIC DNA]</scope>
    <source>
        <strain evidence="6 7">JCM 14046</strain>
    </source>
</reference>
<evidence type="ECO:0000259" key="5">
    <source>
        <dbReference type="PROSITE" id="PS51462"/>
    </source>
</evidence>
<evidence type="ECO:0000313" key="6">
    <source>
        <dbReference type="EMBL" id="GAA1910547.1"/>
    </source>
</evidence>
<comment type="cofactor">
    <cofactor evidence="1">
        <name>Mg(2+)</name>
        <dbReference type="ChEBI" id="CHEBI:18420"/>
    </cofactor>
</comment>
<proteinExistence type="inferred from homology"/>
<dbReference type="Gene3D" id="3.90.79.10">
    <property type="entry name" value="Nucleoside Triphosphate Pyrophosphohydrolase"/>
    <property type="match status" value="1"/>
</dbReference>
<accession>A0ABN2P2B0</accession>
<dbReference type="SUPFAM" id="SSF55811">
    <property type="entry name" value="Nudix"/>
    <property type="match status" value="1"/>
</dbReference>
<dbReference type="Proteomes" id="UP001501612">
    <property type="component" value="Unassembled WGS sequence"/>
</dbReference>
<dbReference type="EMBL" id="BAAAMY010000002">
    <property type="protein sequence ID" value="GAA1910547.1"/>
    <property type="molecule type" value="Genomic_DNA"/>
</dbReference>
<keyword evidence="7" id="KW-1185">Reference proteome</keyword>
<organism evidence="6 7">
    <name type="scientific">Nocardioides lentus</name>
    <dbReference type="NCBI Taxonomy" id="338077"/>
    <lineage>
        <taxon>Bacteria</taxon>
        <taxon>Bacillati</taxon>
        <taxon>Actinomycetota</taxon>
        <taxon>Actinomycetes</taxon>
        <taxon>Propionibacteriales</taxon>
        <taxon>Nocardioidaceae</taxon>
        <taxon>Nocardioides</taxon>
    </lineage>
</organism>
<name>A0ABN2P2B0_9ACTN</name>
<dbReference type="InterPro" id="IPR000086">
    <property type="entry name" value="NUDIX_hydrolase_dom"/>
</dbReference>
<dbReference type="PANTHER" id="PTHR43046">
    <property type="entry name" value="GDP-MANNOSE MANNOSYL HYDROLASE"/>
    <property type="match status" value="1"/>
</dbReference>
<keyword evidence="3 4" id="KW-0378">Hydrolase</keyword>
<protein>
    <recommendedName>
        <fullName evidence="5">Nudix hydrolase domain-containing protein</fullName>
    </recommendedName>
</protein>
<dbReference type="CDD" id="cd18882">
    <property type="entry name" value="NUDIX_Hydrolase"/>
    <property type="match status" value="1"/>
</dbReference>
<evidence type="ECO:0000256" key="1">
    <source>
        <dbReference type="ARBA" id="ARBA00001946"/>
    </source>
</evidence>